<evidence type="ECO:0000313" key="1">
    <source>
        <dbReference type="EMBL" id="GIY99936.1"/>
    </source>
</evidence>
<accession>A0AAV4XXS2</accession>
<reference evidence="1 2" key="1">
    <citation type="submission" date="2021-06" db="EMBL/GenBank/DDBJ databases">
        <title>Caerostris extrusa draft genome.</title>
        <authorList>
            <person name="Kono N."/>
            <person name="Arakawa K."/>
        </authorList>
    </citation>
    <scope>NUCLEOTIDE SEQUENCE [LARGE SCALE GENOMIC DNA]</scope>
</reference>
<sequence>MRSTFRGGVGAGGKYIKAGRKQRGKLFHLFPTVQNNLRVKGRFAGTAQVARREEFRPNLTSTSGLRQRRCYRSYTSPLENSRDTTIGNISLIYFCVF</sequence>
<name>A0AAV4XXS2_CAEEX</name>
<proteinExistence type="predicted"/>
<comment type="caution">
    <text evidence="1">The sequence shown here is derived from an EMBL/GenBank/DDBJ whole genome shotgun (WGS) entry which is preliminary data.</text>
</comment>
<dbReference type="Proteomes" id="UP001054945">
    <property type="component" value="Unassembled WGS sequence"/>
</dbReference>
<protein>
    <submittedName>
        <fullName evidence="1">Uncharacterized protein</fullName>
    </submittedName>
</protein>
<gene>
    <name evidence="1" type="ORF">CEXT_336621</name>
</gene>
<dbReference type="EMBL" id="BPLR01018476">
    <property type="protein sequence ID" value="GIY99936.1"/>
    <property type="molecule type" value="Genomic_DNA"/>
</dbReference>
<evidence type="ECO:0000313" key="2">
    <source>
        <dbReference type="Proteomes" id="UP001054945"/>
    </source>
</evidence>
<organism evidence="1 2">
    <name type="scientific">Caerostris extrusa</name>
    <name type="common">Bark spider</name>
    <name type="synonym">Caerostris bankana</name>
    <dbReference type="NCBI Taxonomy" id="172846"/>
    <lineage>
        <taxon>Eukaryota</taxon>
        <taxon>Metazoa</taxon>
        <taxon>Ecdysozoa</taxon>
        <taxon>Arthropoda</taxon>
        <taxon>Chelicerata</taxon>
        <taxon>Arachnida</taxon>
        <taxon>Araneae</taxon>
        <taxon>Araneomorphae</taxon>
        <taxon>Entelegynae</taxon>
        <taxon>Araneoidea</taxon>
        <taxon>Araneidae</taxon>
        <taxon>Caerostris</taxon>
    </lineage>
</organism>
<keyword evidence="2" id="KW-1185">Reference proteome</keyword>
<dbReference type="AlphaFoldDB" id="A0AAV4XXS2"/>